<protein>
    <submittedName>
        <fullName evidence="2">C-type lectin domain-containing protein</fullName>
    </submittedName>
</protein>
<dbReference type="Proteomes" id="UP000887579">
    <property type="component" value="Unplaced"/>
</dbReference>
<reference evidence="2" key="1">
    <citation type="submission" date="2022-11" db="UniProtKB">
        <authorList>
            <consortium name="WormBaseParasite"/>
        </authorList>
    </citation>
    <scope>IDENTIFICATION</scope>
</reference>
<evidence type="ECO:0000313" key="2">
    <source>
        <dbReference type="WBParaSite" id="ES5_v2.g12184.t1"/>
    </source>
</evidence>
<accession>A0AC34F532</accession>
<evidence type="ECO:0000313" key="1">
    <source>
        <dbReference type="Proteomes" id="UP000887579"/>
    </source>
</evidence>
<organism evidence="1 2">
    <name type="scientific">Panagrolaimus sp. ES5</name>
    <dbReference type="NCBI Taxonomy" id="591445"/>
    <lineage>
        <taxon>Eukaryota</taxon>
        <taxon>Metazoa</taxon>
        <taxon>Ecdysozoa</taxon>
        <taxon>Nematoda</taxon>
        <taxon>Chromadorea</taxon>
        <taxon>Rhabditida</taxon>
        <taxon>Tylenchina</taxon>
        <taxon>Panagrolaimomorpha</taxon>
        <taxon>Panagrolaimoidea</taxon>
        <taxon>Panagrolaimidae</taxon>
        <taxon>Panagrolaimus</taxon>
    </lineage>
</organism>
<name>A0AC34F532_9BILA</name>
<sequence length="302" mass="33926">MLKILIFFLLIFEIKAKCPKDAFEWQTSCFFFVNISDGFADAESNCADLYTGHLSSVHDGFTNALLAQKGQKYFHESAVADFWIGLTNLIFPGNWTWTDGTTLDFNEWIPGEPQNATLNCAVLTITNGKWGIDDCFKSKPYVCKVDKSVFETTTLKVTTTTSKYPVYYANCTVGFFYFEPTHSCYGTFYDTNDLDKPYNVSWTQGEQICINHGGHLASIHSNEELKFLESFTIAEAFTWTGSFSNDGGKTWKWSDNSLWDFVPWGPGNPTSESSSCGLLATNGLFNKPCDQLFATTCKIPIQ</sequence>
<dbReference type="WBParaSite" id="ES5_v2.g12184.t1">
    <property type="protein sequence ID" value="ES5_v2.g12184.t1"/>
    <property type="gene ID" value="ES5_v2.g12184"/>
</dbReference>
<proteinExistence type="predicted"/>